<gene>
    <name evidence="1" type="ORF">PILCRDRAFT_9638</name>
</gene>
<proteinExistence type="predicted"/>
<sequence>MLLLSAATAFRGDSAQRLLWSDMFISSVPMDDLGLGTVVPAFSVLADGAKDN</sequence>
<protein>
    <submittedName>
        <fullName evidence="1">Uncharacterized protein</fullName>
    </submittedName>
</protein>
<accession>A0A0C3FLQ1</accession>
<name>A0A0C3FLQ1_PILCF</name>
<dbReference type="EMBL" id="KN833004">
    <property type="protein sequence ID" value="KIM80456.1"/>
    <property type="molecule type" value="Genomic_DNA"/>
</dbReference>
<dbReference type="InParanoid" id="A0A0C3FLQ1"/>
<dbReference type="AlphaFoldDB" id="A0A0C3FLQ1"/>
<dbReference type="Proteomes" id="UP000054166">
    <property type="component" value="Unassembled WGS sequence"/>
</dbReference>
<reference evidence="1 2" key="1">
    <citation type="submission" date="2014-04" db="EMBL/GenBank/DDBJ databases">
        <authorList>
            <consortium name="DOE Joint Genome Institute"/>
            <person name="Kuo A."/>
            <person name="Tarkka M."/>
            <person name="Buscot F."/>
            <person name="Kohler A."/>
            <person name="Nagy L.G."/>
            <person name="Floudas D."/>
            <person name="Copeland A."/>
            <person name="Barry K.W."/>
            <person name="Cichocki N."/>
            <person name="Veneault-Fourrey C."/>
            <person name="LaButti K."/>
            <person name="Lindquist E.A."/>
            <person name="Lipzen A."/>
            <person name="Lundell T."/>
            <person name="Morin E."/>
            <person name="Murat C."/>
            <person name="Sun H."/>
            <person name="Tunlid A."/>
            <person name="Henrissat B."/>
            <person name="Grigoriev I.V."/>
            <person name="Hibbett D.S."/>
            <person name="Martin F."/>
            <person name="Nordberg H.P."/>
            <person name="Cantor M.N."/>
            <person name="Hua S.X."/>
        </authorList>
    </citation>
    <scope>NUCLEOTIDE SEQUENCE [LARGE SCALE GENOMIC DNA]</scope>
    <source>
        <strain evidence="1 2">F 1598</strain>
    </source>
</reference>
<keyword evidence="2" id="KW-1185">Reference proteome</keyword>
<evidence type="ECO:0000313" key="1">
    <source>
        <dbReference type="EMBL" id="KIM80456.1"/>
    </source>
</evidence>
<dbReference type="HOGENOM" id="CLU_3088053_0_0_1"/>
<evidence type="ECO:0000313" key="2">
    <source>
        <dbReference type="Proteomes" id="UP000054166"/>
    </source>
</evidence>
<reference evidence="2" key="2">
    <citation type="submission" date="2015-01" db="EMBL/GenBank/DDBJ databases">
        <title>Evolutionary Origins and Diversification of the Mycorrhizal Mutualists.</title>
        <authorList>
            <consortium name="DOE Joint Genome Institute"/>
            <consortium name="Mycorrhizal Genomics Consortium"/>
            <person name="Kohler A."/>
            <person name="Kuo A."/>
            <person name="Nagy L.G."/>
            <person name="Floudas D."/>
            <person name="Copeland A."/>
            <person name="Barry K.W."/>
            <person name="Cichocki N."/>
            <person name="Veneault-Fourrey C."/>
            <person name="LaButti K."/>
            <person name="Lindquist E.A."/>
            <person name="Lipzen A."/>
            <person name="Lundell T."/>
            <person name="Morin E."/>
            <person name="Murat C."/>
            <person name="Riley R."/>
            <person name="Ohm R."/>
            <person name="Sun H."/>
            <person name="Tunlid A."/>
            <person name="Henrissat B."/>
            <person name="Grigoriev I.V."/>
            <person name="Hibbett D.S."/>
            <person name="Martin F."/>
        </authorList>
    </citation>
    <scope>NUCLEOTIDE SEQUENCE [LARGE SCALE GENOMIC DNA]</scope>
    <source>
        <strain evidence="2">F 1598</strain>
    </source>
</reference>
<organism evidence="1 2">
    <name type="scientific">Piloderma croceum (strain F 1598)</name>
    <dbReference type="NCBI Taxonomy" id="765440"/>
    <lineage>
        <taxon>Eukaryota</taxon>
        <taxon>Fungi</taxon>
        <taxon>Dikarya</taxon>
        <taxon>Basidiomycota</taxon>
        <taxon>Agaricomycotina</taxon>
        <taxon>Agaricomycetes</taxon>
        <taxon>Agaricomycetidae</taxon>
        <taxon>Atheliales</taxon>
        <taxon>Atheliaceae</taxon>
        <taxon>Piloderma</taxon>
    </lineage>
</organism>
<dbReference type="OrthoDB" id="3065555at2759"/>